<feature type="region of interest" description="Disordered" evidence="1">
    <location>
        <begin position="1"/>
        <end position="32"/>
    </location>
</feature>
<evidence type="ECO:0000313" key="2">
    <source>
        <dbReference type="EMBL" id="ASN80858.1"/>
    </source>
</evidence>
<feature type="region of interest" description="Disordered" evidence="1">
    <location>
        <begin position="96"/>
        <end position="115"/>
    </location>
</feature>
<feature type="compositionally biased region" description="Gly residues" evidence="1">
    <location>
        <begin position="105"/>
        <end position="115"/>
    </location>
</feature>
<dbReference type="AlphaFoldDB" id="A0A221SW48"/>
<feature type="region of interest" description="Disordered" evidence="1">
    <location>
        <begin position="44"/>
        <end position="85"/>
    </location>
</feature>
<protein>
    <submittedName>
        <fullName evidence="2">Uncharacterized protein</fullName>
    </submittedName>
</protein>
<organism evidence="2 3">
    <name type="scientific">Deinococcus ficus</name>
    <dbReference type="NCBI Taxonomy" id="317577"/>
    <lineage>
        <taxon>Bacteria</taxon>
        <taxon>Thermotogati</taxon>
        <taxon>Deinococcota</taxon>
        <taxon>Deinococci</taxon>
        <taxon>Deinococcales</taxon>
        <taxon>Deinococcaceae</taxon>
        <taxon>Deinococcus</taxon>
    </lineage>
</organism>
<accession>A0A221SW48</accession>
<sequence>MGAPDAFPGLAARARAGRPGGRAGRPDAGGFRVTGLRRAPVAAVAGQPGGDHQRVAGRAEHHGLPPRPHPGGPDLRGAGTGGVHQTPRLTAFRGVLRPARQVNAGSGGSHGPWYD</sequence>
<evidence type="ECO:0000256" key="1">
    <source>
        <dbReference type="SAM" id="MobiDB-lite"/>
    </source>
</evidence>
<reference evidence="2 3" key="1">
    <citation type="submission" date="2017-05" db="EMBL/GenBank/DDBJ databases">
        <title>The complete genome sequence of Deinococcus ficus isolated from the rhizosphere of the Ficus religiosa L. in Taiwan.</title>
        <authorList>
            <person name="Wu K.-M."/>
            <person name="Liao T.-L."/>
            <person name="Liu Y.-M."/>
            <person name="Young C.-C."/>
            <person name="Tsai S.-F."/>
        </authorList>
    </citation>
    <scope>NUCLEOTIDE SEQUENCE [LARGE SCALE GENOMIC DNA]</scope>
    <source>
        <strain evidence="2 3">CC-FR2-10</strain>
    </source>
</reference>
<keyword evidence="3" id="KW-1185">Reference proteome</keyword>
<dbReference type="Proteomes" id="UP000259030">
    <property type="component" value="Chromosome"/>
</dbReference>
<feature type="compositionally biased region" description="Basic and acidic residues" evidence="1">
    <location>
        <begin position="51"/>
        <end position="63"/>
    </location>
</feature>
<proteinExistence type="predicted"/>
<gene>
    <name evidence="2" type="ORF">DFI_07470</name>
</gene>
<evidence type="ECO:0000313" key="3">
    <source>
        <dbReference type="Proteomes" id="UP000259030"/>
    </source>
</evidence>
<dbReference type="KEGG" id="dfc:DFI_07470"/>
<name>A0A221SW48_9DEIO</name>
<feature type="compositionally biased region" description="Low complexity" evidence="1">
    <location>
        <begin position="1"/>
        <end position="14"/>
    </location>
</feature>
<dbReference type="EMBL" id="CP021081">
    <property type="protein sequence ID" value="ASN80858.1"/>
    <property type="molecule type" value="Genomic_DNA"/>
</dbReference>